<evidence type="ECO:0000256" key="7">
    <source>
        <dbReference type="SAM" id="MobiDB-lite"/>
    </source>
</evidence>
<dbReference type="InterPro" id="IPR031739">
    <property type="entry name" value="Ncaph2"/>
</dbReference>
<sequence>MNDKEHLPGSDEPAGSPFQFLQPNRNLQTNWEVDLAKKLEEYLLKICSGEVSTDQDHELHSVNFAEAALLLQGSAQIYSRKVEYLYSLVLHVLEFLSQKRQLQNEKDSNQPDGSKFNNVLNEENEIFLELDDVPVEAKISLVGALDKNESSKLCAKPPANLLVLEGDCLDSSGDGSELESYLLATCAFYGDFLLLDPSDARAVYDFSRASKGDDNDIVTHTGTPARSKTARNSFNSPTIRSLGAACKSNFGKNQGSELNKISENNCAFEINNDTQIPTFHIGIDNFSDHDNCQVDEPNFGCSTPRDESDGDDDDPWKPLNPHELGNLKVKPNKRIKEFGRQIIHYKRQCTQAPEFPIVKPDAIVDSELPVSFESQKKLQESQSLPIFEKLRRTLISAEWGKNDGFCNFVNDHDDNGFGSPDFSQDEIDLPNTIFDEEDVPLCNMKGDPVVSECPEAFQHDNHDSHASLEDLCRSHLDALLANIAETQTQTELAARVSTWKQRIEHTLEEEETRPPFDIHLYGERIMDKAFSKADADGCISFSNIVNGQPKHEIARTFSALLQLVNNGNVALQKAPACEEFICHTAANPFYVRLCGKYTRRGESVTRSARKRVKSPFRKGFRKVCSTSQADSPLESSVQNGKFSIEQLAKGSIIRLTPDGKRRRRSARLVESLDLQSSGG</sequence>
<evidence type="ECO:0000256" key="6">
    <source>
        <dbReference type="ARBA" id="ARBA00030479"/>
    </source>
</evidence>
<keyword evidence="5" id="KW-0539">Nucleus</keyword>
<dbReference type="EMBL" id="JACMSC010000021">
    <property type="protein sequence ID" value="KAG6470693.1"/>
    <property type="molecule type" value="Genomic_DNA"/>
</dbReference>
<dbReference type="AlphaFoldDB" id="A0A8J5C1Z0"/>
<feature type="region of interest" description="Disordered" evidence="7">
    <location>
        <begin position="295"/>
        <end position="325"/>
    </location>
</feature>
<reference evidence="11 12" key="1">
    <citation type="submission" date="2020-08" db="EMBL/GenBank/DDBJ databases">
        <title>Plant Genome Project.</title>
        <authorList>
            <person name="Zhang R.-G."/>
        </authorList>
    </citation>
    <scope>NUCLEOTIDE SEQUENCE [LARGE SCALE GENOMIC DNA]</scope>
    <source>
        <tissue evidence="11">Rhizome</tissue>
    </source>
</reference>
<evidence type="ECO:0000256" key="1">
    <source>
        <dbReference type="ARBA" id="ARBA00004123"/>
    </source>
</evidence>
<dbReference type="InterPro" id="IPR009378">
    <property type="entry name" value="H2_N"/>
</dbReference>
<dbReference type="GO" id="GO:0003682">
    <property type="term" value="F:chromatin binding"/>
    <property type="evidence" value="ECO:0007669"/>
    <property type="project" value="TreeGrafter"/>
</dbReference>
<keyword evidence="4" id="KW-0226">DNA condensation</keyword>
<dbReference type="GO" id="GO:0000796">
    <property type="term" value="C:condensin complex"/>
    <property type="evidence" value="ECO:0007669"/>
    <property type="project" value="TreeGrafter"/>
</dbReference>
<dbReference type="InterPro" id="IPR031737">
    <property type="entry name" value="CNDH2_C"/>
</dbReference>
<comment type="caution">
    <text evidence="11">The sequence shown here is derived from an EMBL/GenBank/DDBJ whole genome shotgun (WGS) entry which is preliminary data.</text>
</comment>
<proteinExistence type="inferred from homology"/>
<feature type="domain" description="Condensin II complex subunit H2 middle" evidence="10">
    <location>
        <begin position="156"/>
        <end position="314"/>
    </location>
</feature>
<evidence type="ECO:0000259" key="10">
    <source>
        <dbReference type="Pfam" id="PF16869"/>
    </source>
</evidence>
<dbReference type="Pfam" id="PF06278">
    <property type="entry name" value="CNDH2_N"/>
    <property type="match status" value="1"/>
</dbReference>
<feature type="domain" description="Condensin II complex subunit H2 N-terminal" evidence="8">
    <location>
        <begin position="19"/>
        <end position="134"/>
    </location>
</feature>
<evidence type="ECO:0000256" key="4">
    <source>
        <dbReference type="ARBA" id="ARBA00023067"/>
    </source>
</evidence>
<name>A0A8J5C1Z0_ZINOF</name>
<dbReference type="Proteomes" id="UP000734854">
    <property type="component" value="Unassembled WGS sequence"/>
</dbReference>
<dbReference type="Pfam" id="PF16858">
    <property type="entry name" value="CNDH2_C"/>
    <property type="match status" value="1"/>
</dbReference>
<evidence type="ECO:0000256" key="2">
    <source>
        <dbReference type="ARBA" id="ARBA00007844"/>
    </source>
</evidence>
<gene>
    <name evidence="11" type="ORF">ZIOFF_071770</name>
</gene>
<accession>A0A8J5C1Z0</accession>
<dbReference type="InterPro" id="IPR031719">
    <property type="entry name" value="H2_M"/>
</dbReference>
<evidence type="ECO:0000313" key="12">
    <source>
        <dbReference type="Proteomes" id="UP000734854"/>
    </source>
</evidence>
<feature type="domain" description="Condensin-2 complex subunit H2 C-terminal" evidence="9">
    <location>
        <begin position="467"/>
        <end position="593"/>
    </location>
</feature>
<protein>
    <recommendedName>
        <fullName evidence="3">Condensin-2 complex subunit H2</fullName>
    </recommendedName>
    <alternativeName>
        <fullName evidence="6">Non-SMC condensin II complex subunit H2</fullName>
    </alternativeName>
</protein>
<dbReference type="PANTHER" id="PTHR14324:SF3">
    <property type="entry name" value="CONDENSIN-2 COMPLEX SUBUNIT H2"/>
    <property type="match status" value="1"/>
</dbReference>
<dbReference type="PANTHER" id="PTHR14324">
    <property type="entry name" value="CONDENSIN-2 COMPLEX SUBUNIT H2"/>
    <property type="match status" value="1"/>
</dbReference>
<dbReference type="OrthoDB" id="10038475at2759"/>
<evidence type="ECO:0000256" key="3">
    <source>
        <dbReference type="ARBA" id="ARBA00016903"/>
    </source>
</evidence>
<keyword evidence="12" id="KW-1185">Reference proteome</keyword>
<evidence type="ECO:0000313" key="11">
    <source>
        <dbReference type="EMBL" id="KAG6470693.1"/>
    </source>
</evidence>
<dbReference type="Pfam" id="PF16869">
    <property type="entry name" value="CNDH2_M"/>
    <property type="match status" value="1"/>
</dbReference>
<organism evidence="11 12">
    <name type="scientific">Zingiber officinale</name>
    <name type="common">Ginger</name>
    <name type="synonym">Amomum zingiber</name>
    <dbReference type="NCBI Taxonomy" id="94328"/>
    <lineage>
        <taxon>Eukaryota</taxon>
        <taxon>Viridiplantae</taxon>
        <taxon>Streptophyta</taxon>
        <taxon>Embryophyta</taxon>
        <taxon>Tracheophyta</taxon>
        <taxon>Spermatophyta</taxon>
        <taxon>Magnoliopsida</taxon>
        <taxon>Liliopsida</taxon>
        <taxon>Zingiberales</taxon>
        <taxon>Zingiberaceae</taxon>
        <taxon>Zingiber</taxon>
    </lineage>
</organism>
<dbReference type="GO" id="GO:0051306">
    <property type="term" value="P:mitotic sister chromatid separation"/>
    <property type="evidence" value="ECO:0007669"/>
    <property type="project" value="TreeGrafter"/>
</dbReference>
<dbReference type="GO" id="GO:0010032">
    <property type="term" value="P:meiotic chromosome condensation"/>
    <property type="evidence" value="ECO:0007669"/>
    <property type="project" value="TreeGrafter"/>
</dbReference>
<dbReference type="GO" id="GO:0005634">
    <property type="term" value="C:nucleus"/>
    <property type="evidence" value="ECO:0007669"/>
    <property type="project" value="UniProtKB-SubCell"/>
</dbReference>
<evidence type="ECO:0000259" key="8">
    <source>
        <dbReference type="Pfam" id="PF06278"/>
    </source>
</evidence>
<feature type="region of interest" description="Disordered" evidence="7">
    <location>
        <begin position="1"/>
        <end position="21"/>
    </location>
</feature>
<comment type="similarity">
    <text evidence="2">Belongs to the CND2 H2 (condensin-2 subunit 2) family.</text>
</comment>
<evidence type="ECO:0000256" key="5">
    <source>
        <dbReference type="ARBA" id="ARBA00023242"/>
    </source>
</evidence>
<comment type="subcellular location">
    <subcellularLocation>
        <location evidence="1">Nucleus</location>
    </subcellularLocation>
</comment>
<evidence type="ECO:0000259" key="9">
    <source>
        <dbReference type="Pfam" id="PF16858"/>
    </source>
</evidence>